<keyword evidence="2" id="KW-0812">Transmembrane</keyword>
<accession>X1W1C6</accession>
<gene>
    <name evidence="3" type="ORF">S12H4_57204</name>
</gene>
<sequence>QDAEEYWERTPTPAGTLEGMSEEDLRHLLNQIAEEEVPEVSWLPLAIIGGIAVLGVGAVAFTMAKPEKG</sequence>
<keyword evidence="2" id="KW-1133">Transmembrane helix</keyword>
<feature type="non-terminal residue" evidence="3">
    <location>
        <position position="1"/>
    </location>
</feature>
<proteinExistence type="predicted"/>
<dbReference type="EMBL" id="BARW01036955">
    <property type="protein sequence ID" value="GAJ21720.1"/>
    <property type="molecule type" value="Genomic_DNA"/>
</dbReference>
<evidence type="ECO:0000256" key="2">
    <source>
        <dbReference type="SAM" id="Phobius"/>
    </source>
</evidence>
<dbReference type="AlphaFoldDB" id="X1W1C6"/>
<organism evidence="3">
    <name type="scientific">marine sediment metagenome</name>
    <dbReference type="NCBI Taxonomy" id="412755"/>
    <lineage>
        <taxon>unclassified sequences</taxon>
        <taxon>metagenomes</taxon>
        <taxon>ecological metagenomes</taxon>
    </lineage>
</organism>
<keyword evidence="2" id="KW-0472">Membrane</keyword>
<protein>
    <submittedName>
        <fullName evidence="3">Uncharacterized protein</fullName>
    </submittedName>
</protein>
<evidence type="ECO:0000313" key="3">
    <source>
        <dbReference type="EMBL" id="GAJ21720.1"/>
    </source>
</evidence>
<evidence type="ECO:0000256" key="1">
    <source>
        <dbReference type="SAM" id="MobiDB-lite"/>
    </source>
</evidence>
<feature type="region of interest" description="Disordered" evidence="1">
    <location>
        <begin position="1"/>
        <end position="21"/>
    </location>
</feature>
<reference evidence="3" key="1">
    <citation type="journal article" date="2014" name="Front. Microbiol.">
        <title>High frequency of phylogenetically diverse reductive dehalogenase-homologous genes in deep subseafloor sedimentary metagenomes.</title>
        <authorList>
            <person name="Kawai M."/>
            <person name="Futagami T."/>
            <person name="Toyoda A."/>
            <person name="Takaki Y."/>
            <person name="Nishi S."/>
            <person name="Hori S."/>
            <person name="Arai W."/>
            <person name="Tsubouchi T."/>
            <person name="Morono Y."/>
            <person name="Uchiyama I."/>
            <person name="Ito T."/>
            <person name="Fujiyama A."/>
            <person name="Inagaki F."/>
            <person name="Takami H."/>
        </authorList>
    </citation>
    <scope>NUCLEOTIDE SEQUENCE</scope>
    <source>
        <strain evidence="3">Expedition CK06-06</strain>
    </source>
</reference>
<feature type="transmembrane region" description="Helical" evidence="2">
    <location>
        <begin position="42"/>
        <end position="64"/>
    </location>
</feature>
<comment type="caution">
    <text evidence="3">The sequence shown here is derived from an EMBL/GenBank/DDBJ whole genome shotgun (WGS) entry which is preliminary data.</text>
</comment>
<name>X1W1C6_9ZZZZ</name>